<dbReference type="NCBIfam" id="NF011834">
    <property type="entry name" value="PRK15306.1"/>
    <property type="match status" value="1"/>
</dbReference>
<reference evidence="3 4" key="1">
    <citation type="submission" date="2017-06" db="EMBL/GenBank/DDBJ databases">
        <title>Origin of plasmid-mediated fosfomycin resistance gene fosA3.</title>
        <authorList>
            <person name="Ito R."/>
            <person name="Pacey M.P."/>
            <person name="Doi Y."/>
        </authorList>
    </citation>
    <scope>NUCLEOTIDE SEQUENCE [LARGE SCALE GENOMIC DNA]</scope>
    <source>
        <strain evidence="3 4">YDC799</strain>
    </source>
</reference>
<dbReference type="Pfam" id="PF00419">
    <property type="entry name" value="Fimbrial"/>
    <property type="match status" value="1"/>
</dbReference>
<dbReference type="PANTHER" id="PTHR33420">
    <property type="entry name" value="FIMBRIAL SUBUNIT ELFA-RELATED"/>
    <property type="match status" value="1"/>
</dbReference>
<feature type="chain" id="PRO_5012445006" evidence="1">
    <location>
        <begin position="25"/>
        <end position="191"/>
    </location>
</feature>
<dbReference type="AlphaFoldDB" id="A0A248KKH9"/>
<dbReference type="InterPro" id="IPR000259">
    <property type="entry name" value="Adhesion_dom_fimbrial"/>
</dbReference>
<dbReference type="InterPro" id="IPR050263">
    <property type="entry name" value="Bact_Fimbrial_Adh_Pro"/>
</dbReference>
<protein>
    <submittedName>
        <fullName evidence="3">Fimbrial protein</fullName>
    </submittedName>
</protein>
<feature type="domain" description="Fimbrial-type adhesion" evidence="2">
    <location>
        <begin position="33"/>
        <end position="190"/>
    </location>
</feature>
<dbReference type="Gene3D" id="2.60.40.1090">
    <property type="entry name" value="Fimbrial-type adhesion domain"/>
    <property type="match status" value="1"/>
</dbReference>
<evidence type="ECO:0000256" key="1">
    <source>
        <dbReference type="SAM" id="SignalP"/>
    </source>
</evidence>
<name>A0A248KKH9_9ENTR</name>
<sequence length="191" mass="19916">MQSSWFLLRIIILLTLCVSTPATASGTLNLDLTFTATLRETTCDMTLEGGSGDGTNNIIPIGSGGITQLDKIINADSSATTAFKLKIVDCPSSLTKLKTTITGSASSIQTAISNSATNNAASNVGVSIARSITPDQPFEVNATDDSKSLLWTSGEISAHEVPLVARLIETSTGKGTTGIFSATATFNFEYE</sequence>
<keyword evidence="1" id="KW-0732">Signal</keyword>
<proteinExistence type="predicted"/>
<dbReference type="EMBL" id="CP022114">
    <property type="protein sequence ID" value="ASG64104.1"/>
    <property type="molecule type" value="Genomic_DNA"/>
</dbReference>
<gene>
    <name evidence="3" type="ORF">CEW81_20355</name>
</gene>
<dbReference type="Proteomes" id="UP000197098">
    <property type="component" value="Chromosome"/>
</dbReference>
<dbReference type="PANTHER" id="PTHR33420:SF33">
    <property type="entry name" value="MINOR FIMBRIAL SUBUNIT"/>
    <property type="match status" value="1"/>
</dbReference>
<evidence type="ECO:0000313" key="3">
    <source>
        <dbReference type="EMBL" id="ASG64104.1"/>
    </source>
</evidence>
<dbReference type="InterPro" id="IPR008966">
    <property type="entry name" value="Adhesion_dom_sf"/>
</dbReference>
<accession>A0A248KKH9</accession>
<feature type="signal peptide" evidence="1">
    <location>
        <begin position="1"/>
        <end position="24"/>
    </location>
</feature>
<evidence type="ECO:0000259" key="2">
    <source>
        <dbReference type="Pfam" id="PF00419"/>
    </source>
</evidence>
<evidence type="ECO:0000313" key="4">
    <source>
        <dbReference type="Proteomes" id="UP000197098"/>
    </source>
</evidence>
<dbReference type="InterPro" id="IPR036937">
    <property type="entry name" value="Adhesion_dom_fimbrial_sf"/>
</dbReference>
<dbReference type="GO" id="GO:0009289">
    <property type="term" value="C:pilus"/>
    <property type="evidence" value="ECO:0007669"/>
    <property type="project" value="InterPro"/>
</dbReference>
<organism evidence="3 4">
    <name type="scientific">Kluyvera genomosp. 3</name>
    <dbReference type="NCBI Taxonomy" id="2774055"/>
    <lineage>
        <taxon>Bacteria</taxon>
        <taxon>Pseudomonadati</taxon>
        <taxon>Pseudomonadota</taxon>
        <taxon>Gammaproteobacteria</taxon>
        <taxon>Enterobacterales</taxon>
        <taxon>Enterobacteriaceae</taxon>
        <taxon>Kluyvera</taxon>
    </lineage>
</organism>
<dbReference type="SUPFAM" id="SSF49401">
    <property type="entry name" value="Bacterial adhesins"/>
    <property type="match status" value="1"/>
</dbReference>
<dbReference type="GO" id="GO:0043709">
    <property type="term" value="P:cell adhesion involved in single-species biofilm formation"/>
    <property type="evidence" value="ECO:0007669"/>
    <property type="project" value="TreeGrafter"/>
</dbReference>